<protein>
    <submittedName>
        <fullName evidence="2">Uncharacterized protein</fullName>
    </submittedName>
</protein>
<keyword evidence="3" id="KW-1185">Reference proteome</keyword>
<evidence type="ECO:0000313" key="3">
    <source>
        <dbReference type="Proteomes" id="UP000017668"/>
    </source>
</evidence>
<evidence type="ECO:0000313" key="2">
    <source>
        <dbReference type="EMBL" id="EKJ95571.1"/>
    </source>
</evidence>
<dbReference type="Proteomes" id="UP000017668">
    <property type="component" value="Unassembled WGS sequence"/>
</dbReference>
<accession>A0ABN0HLP9</accession>
<proteinExistence type="predicted"/>
<sequence>MPCQITMRPGPALELGQAAGDGTHLFDKGALFSDRSASATPAKRIGNRMDMRSANTAAAADQGGPRICQEQAKRE</sequence>
<gene>
    <name evidence="2" type="ORF">C241_11513</name>
</gene>
<feature type="region of interest" description="Disordered" evidence="1">
    <location>
        <begin position="54"/>
        <end position="75"/>
    </location>
</feature>
<name>A0ABN0HLP9_RHILU</name>
<organism evidence="2 3">
    <name type="scientific">Bradyrhizobium lupini HPC(L)</name>
    <dbReference type="NCBI Taxonomy" id="1229491"/>
    <lineage>
        <taxon>Bacteria</taxon>
        <taxon>Pseudomonadati</taxon>
        <taxon>Pseudomonadota</taxon>
        <taxon>Alphaproteobacteria</taxon>
        <taxon>Hyphomicrobiales</taxon>
        <taxon>Nitrobacteraceae</taxon>
        <taxon>Bradyrhizobium</taxon>
    </lineage>
</organism>
<reference evidence="2 3" key="1">
    <citation type="journal article" date="2013" name="Genome Announc.">
        <title>Genome Sequence of Rhizobium lupini HPC(L) Isolated from Saline Desert Soil, Kutch (Gujarat).</title>
        <authorList>
            <person name="Agarwal L."/>
            <person name="Purohit H.J."/>
        </authorList>
    </citation>
    <scope>NUCLEOTIDE SEQUENCE [LARGE SCALE GENOMIC DNA]</scope>
    <source>
        <strain evidence="3">HPC(L)</strain>
    </source>
</reference>
<evidence type="ECO:0000256" key="1">
    <source>
        <dbReference type="SAM" id="MobiDB-lite"/>
    </source>
</evidence>
<comment type="caution">
    <text evidence="2">The sequence shown here is derived from an EMBL/GenBank/DDBJ whole genome shotgun (WGS) entry which is preliminary data.</text>
</comment>
<dbReference type="EMBL" id="AMQQ01000016">
    <property type="protein sequence ID" value="EKJ95571.1"/>
    <property type="molecule type" value="Genomic_DNA"/>
</dbReference>